<dbReference type="Pfam" id="PF16125">
    <property type="entry name" value="DUF4837"/>
    <property type="match status" value="1"/>
</dbReference>
<dbReference type="Proteomes" id="UP001500736">
    <property type="component" value="Unassembled WGS sequence"/>
</dbReference>
<reference evidence="2" key="1">
    <citation type="journal article" date="2019" name="Int. J. Syst. Evol. Microbiol.">
        <title>The Global Catalogue of Microorganisms (GCM) 10K type strain sequencing project: providing services to taxonomists for standard genome sequencing and annotation.</title>
        <authorList>
            <consortium name="The Broad Institute Genomics Platform"/>
            <consortium name="The Broad Institute Genome Sequencing Center for Infectious Disease"/>
            <person name="Wu L."/>
            <person name="Ma J."/>
        </authorList>
    </citation>
    <scope>NUCLEOTIDE SEQUENCE [LARGE SCALE GENOMIC DNA]</scope>
    <source>
        <strain evidence="2">JCM 15976</strain>
    </source>
</reference>
<sequence length="326" mass="36890">MKKLTTLALLLFVVLVGCDEKKSKGQRIVPSSSGNINELLVVADNLLWEDSVGESIRGILAAPVHGLSQDEPLFSISQMPTQVFSGFTTKNRTILKIEKGKAAGTKIAHDVFAKPQTVIVVSGQTDAEIIEQLETNADKIVDAFKKEEIKEKQRRINLSLFDSKPIEDKLGVSIKFPSVYRIATATDDFFWIRKDIQTGNMDLMIYEVPLDRIRKGDSAVIDIVRMRDSIGEKHIQGRLENTHMITEKAYAPYIFETIIDNKPTIETKGIWEVKNDFMSGPFINYAIEDEINKRYIVVEGYVFAPSINKRDYIFELESIIRSTKIK</sequence>
<dbReference type="EMBL" id="BAAAGF010000001">
    <property type="protein sequence ID" value="GAA0737196.1"/>
    <property type="molecule type" value="Genomic_DNA"/>
</dbReference>
<protein>
    <submittedName>
        <fullName evidence="1">DUF4837 family protein</fullName>
    </submittedName>
</protein>
<dbReference type="PROSITE" id="PS51257">
    <property type="entry name" value="PROKAR_LIPOPROTEIN"/>
    <property type="match status" value="1"/>
</dbReference>
<organism evidence="1 2">
    <name type="scientific">Gaetbulibacter jejuensis</name>
    <dbReference type="NCBI Taxonomy" id="584607"/>
    <lineage>
        <taxon>Bacteria</taxon>
        <taxon>Pseudomonadati</taxon>
        <taxon>Bacteroidota</taxon>
        <taxon>Flavobacteriia</taxon>
        <taxon>Flavobacteriales</taxon>
        <taxon>Flavobacteriaceae</taxon>
        <taxon>Gaetbulibacter</taxon>
    </lineage>
</organism>
<name>A0ABP3UNX3_9FLAO</name>
<keyword evidence="2" id="KW-1185">Reference proteome</keyword>
<comment type="caution">
    <text evidence="1">The sequence shown here is derived from an EMBL/GenBank/DDBJ whole genome shotgun (WGS) entry which is preliminary data.</text>
</comment>
<evidence type="ECO:0000313" key="1">
    <source>
        <dbReference type="EMBL" id="GAA0737196.1"/>
    </source>
</evidence>
<dbReference type="InterPro" id="IPR032286">
    <property type="entry name" value="DUF4837"/>
</dbReference>
<dbReference type="RefSeq" id="WP_335972984.1">
    <property type="nucleotide sequence ID" value="NZ_BAAAGF010000001.1"/>
</dbReference>
<proteinExistence type="predicted"/>
<gene>
    <name evidence="1" type="ORF">GCM10009431_03760</name>
</gene>
<accession>A0ABP3UNX3</accession>
<evidence type="ECO:0000313" key="2">
    <source>
        <dbReference type="Proteomes" id="UP001500736"/>
    </source>
</evidence>